<keyword evidence="2" id="KW-1185">Reference proteome</keyword>
<proteinExistence type="predicted"/>
<evidence type="ECO:0000313" key="2">
    <source>
        <dbReference type="Proteomes" id="UP000237105"/>
    </source>
</evidence>
<dbReference type="AlphaFoldDB" id="A0A2P5BVM7"/>
<organism evidence="1 2">
    <name type="scientific">Parasponia andersonii</name>
    <name type="common">Sponia andersonii</name>
    <dbReference type="NCBI Taxonomy" id="3476"/>
    <lineage>
        <taxon>Eukaryota</taxon>
        <taxon>Viridiplantae</taxon>
        <taxon>Streptophyta</taxon>
        <taxon>Embryophyta</taxon>
        <taxon>Tracheophyta</taxon>
        <taxon>Spermatophyta</taxon>
        <taxon>Magnoliopsida</taxon>
        <taxon>eudicotyledons</taxon>
        <taxon>Gunneridae</taxon>
        <taxon>Pentapetalae</taxon>
        <taxon>rosids</taxon>
        <taxon>fabids</taxon>
        <taxon>Rosales</taxon>
        <taxon>Cannabaceae</taxon>
        <taxon>Parasponia</taxon>
    </lineage>
</organism>
<name>A0A2P5BVM7_PARAD</name>
<reference evidence="2" key="1">
    <citation type="submission" date="2016-06" db="EMBL/GenBank/DDBJ databases">
        <title>Parallel loss of symbiosis genes in relatives of nitrogen-fixing non-legume Parasponia.</title>
        <authorList>
            <person name="Van Velzen R."/>
            <person name="Holmer R."/>
            <person name="Bu F."/>
            <person name="Rutten L."/>
            <person name="Van Zeijl A."/>
            <person name="Liu W."/>
            <person name="Santuari L."/>
            <person name="Cao Q."/>
            <person name="Sharma T."/>
            <person name="Shen D."/>
            <person name="Roswanjaya Y."/>
            <person name="Wardhani T."/>
            <person name="Kalhor M.S."/>
            <person name="Jansen J."/>
            <person name="Van den Hoogen J."/>
            <person name="Gungor B."/>
            <person name="Hartog M."/>
            <person name="Hontelez J."/>
            <person name="Verver J."/>
            <person name="Yang W.-C."/>
            <person name="Schijlen E."/>
            <person name="Repin R."/>
            <person name="Schilthuizen M."/>
            <person name="Schranz E."/>
            <person name="Heidstra R."/>
            <person name="Miyata K."/>
            <person name="Fedorova E."/>
            <person name="Kohlen W."/>
            <person name="Bisseling T."/>
            <person name="Smit S."/>
            <person name="Geurts R."/>
        </authorList>
    </citation>
    <scope>NUCLEOTIDE SEQUENCE [LARGE SCALE GENOMIC DNA]</scope>
    <source>
        <strain evidence="2">cv. WU1-14</strain>
    </source>
</reference>
<comment type="caution">
    <text evidence="1">The sequence shown here is derived from an EMBL/GenBank/DDBJ whole genome shotgun (WGS) entry which is preliminary data.</text>
</comment>
<gene>
    <name evidence="1" type="ORF">PanWU01x14_206820</name>
</gene>
<accession>A0A2P5BVM7</accession>
<dbReference type="Proteomes" id="UP000237105">
    <property type="component" value="Unassembled WGS sequence"/>
</dbReference>
<dbReference type="EMBL" id="JXTB01000214">
    <property type="protein sequence ID" value="PON52840.1"/>
    <property type="molecule type" value="Genomic_DNA"/>
</dbReference>
<sequence>MRVEDQVVSFIMFKEANSPRDIDNCYRVDLVKENIEDNSLKEALSINHETSIIYPVSEEIEKSLGNTNVVEAPPHSSKSNVSIGVIEPLLSSFNHHKPYKKMEDKEKEAR</sequence>
<protein>
    <submittedName>
        <fullName evidence="1">Uncharacterized protein</fullName>
    </submittedName>
</protein>
<evidence type="ECO:0000313" key="1">
    <source>
        <dbReference type="EMBL" id="PON52840.1"/>
    </source>
</evidence>